<evidence type="ECO:0000313" key="1">
    <source>
        <dbReference type="EMBL" id="GFT19100.1"/>
    </source>
</evidence>
<dbReference type="Proteomes" id="UP000887013">
    <property type="component" value="Unassembled WGS sequence"/>
</dbReference>
<dbReference type="EMBL" id="BMAW01059014">
    <property type="protein sequence ID" value="GFT19100.1"/>
    <property type="molecule type" value="Genomic_DNA"/>
</dbReference>
<gene>
    <name evidence="1" type="ORF">NPIL_208231</name>
</gene>
<dbReference type="AlphaFoldDB" id="A0A8X6TK37"/>
<reference evidence="1" key="1">
    <citation type="submission" date="2020-08" db="EMBL/GenBank/DDBJ databases">
        <title>Multicomponent nature underlies the extraordinary mechanical properties of spider dragline silk.</title>
        <authorList>
            <person name="Kono N."/>
            <person name="Nakamura H."/>
            <person name="Mori M."/>
            <person name="Yoshida Y."/>
            <person name="Ohtoshi R."/>
            <person name="Malay A.D."/>
            <person name="Moran D.A.P."/>
            <person name="Tomita M."/>
            <person name="Numata K."/>
            <person name="Arakawa K."/>
        </authorList>
    </citation>
    <scope>NUCLEOTIDE SEQUENCE</scope>
</reference>
<protein>
    <submittedName>
        <fullName evidence="1">Uncharacterized protein</fullName>
    </submittedName>
</protein>
<name>A0A8X6TK37_NEPPI</name>
<proteinExistence type="predicted"/>
<keyword evidence="2" id="KW-1185">Reference proteome</keyword>
<comment type="caution">
    <text evidence="1">The sequence shown here is derived from an EMBL/GenBank/DDBJ whole genome shotgun (WGS) entry which is preliminary data.</text>
</comment>
<evidence type="ECO:0000313" key="2">
    <source>
        <dbReference type="Proteomes" id="UP000887013"/>
    </source>
</evidence>
<accession>A0A8X6TK37</accession>
<organism evidence="1 2">
    <name type="scientific">Nephila pilipes</name>
    <name type="common">Giant wood spider</name>
    <name type="synonym">Nephila maculata</name>
    <dbReference type="NCBI Taxonomy" id="299642"/>
    <lineage>
        <taxon>Eukaryota</taxon>
        <taxon>Metazoa</taxon>
        <taxon>Ecdysozoa</taxon>
        <taxon>Arthropoda</taxon>
        <taxon>Chelicerata</taxon>
        <taxon>Arachnida</taxon>
        <taxon>Araneae</taxon>
        <taxon>Araneomorphae</taxon>
        <taxon>Entelegynae</taxon>
        <taxon>Araneoidea</taxon>
        <taxon>Nephilidae</taxon>
        <taxon>Nephila</taxon>
    </lineage>
</organism>
<sequence length="119" mass="13150">MTSHMDARGTMVASNERGFMGRLHGGIERFFSPTLFLSVKLSSAMEDVVEHVGHFLCFPSAGKRHFCIASGWGAMSLKWTIAYFHDIKLNHSTPPKRPYLEILTTSFDTAGPTDQMAAG</sequence>